<dbReference type="EMBL" id="JACYTO010000002">
    <property type="protein sequence ID" value="MBD8503441.1"/>
    <property type="molecule type" value="Genomic_DNA"/>
</dbReference>
<dbReference type="Proteomes" id="UP000603602">
    <property type="component" value="Unassembled WGS sequence"/>
</dbReference>
<comment type="caution">
    <text evidence="4">The sequence shown here is derived from an EMBL/GenBank/DDBJ whole genome shotgun (WGS) entry which is preliminary data.</text>
</comment>
<evidence type="ECO:0000259" key="3">
    <source>
        <dbReference type="Pfam" id="PF22521"/>
    </source>
</evidence>
<evidence type="ECO:0000313" key="4">
    <source>
        <dbReference type="EMBL" id="MBD8503441.1"/>
    </source>
</evidence>
<reference evidence="5" key="1">
    <citation type="submission" date="2023-07" db="EMBL/GenBank/DDBJ databases">
        <title>Thauera sp. CAU 1555 isolated from sand of Yaerae Beach.</title>
        <authorList>
            <person name="Kim W."/>
        </authorList>
    </citation>
    <scope>NUCLEOTIDE SEQUENCE [LARGE SCALE GENOMIC DNA]</scope>
    <source>
        <strain evidence="5">CAU 1555</strain>
    </source>
</reference>
<organism evidence="4 5">
    <name type="scientific">Thauera sedimentorum</name>
    <dbReference type="NCBI Taxonomy" id="2767595"/>
    <lineage>
        <taxon>Bacteria</taxon>
        <taxon>Pseudomonadati</taxon>
        <taxon>Pseudomonadota</taxon>
        <taxon>Betaproteobacteria</taxon>
        <taxon>Rhodocyclales</taxon>
        <taxon>Zoogloeaceae</taxon>
        <taxon>Thauera</taxon>
    </lineage>
</organism>
<dbReference type="Gene3D" id="3.30.420.360">
    <property type="match status" value="1"/>
</dbReference>
<dbReference type="RefSeq" id="WP_187718278.1">
    <property type="nucleotide sequence ID" value="NZ_JACTAH010000002.1"/>
</dbReference>
<dbReference type="InterPro" id="IPR017860">
    <property type="entry name" value="Peptidase_M22_CS"/>
</dbReference>
<name>A0ABR9BB60_9RHOO</name>
<dbReference type="PANTHER" id="PTHR42959">
    <property type="entry name" value="CARBAMOYLTRANSFERASE"/>
    <property type="match status" value="1"/>
</dbReference>
<protein>
    <submittedName>
        <fullName evidence="4">Carbamoyltransferase HypF</fullName>
    </submittedName>
</protein>
<gene>
    <name evidence="4" type="ORF">IFO67_11155</name>
</gene>
<dbReference type="Pfam" id="PF17788">
    <property type="entry name" value="HypF_C"/>
    <property type="match status" value="1"/>
</dbReference>
<dbReference type="Pfam" id="PF22521">
    <property type="entry name" value="HypF_C_2"/>
    <property type="match status" value="1"/>
</dbReference>
<feature type="domain" description="Carbamoyltransferase Kae1-like" evidence="3">
    <location>
        <begin position="127"/>
        <end position="363"/>
    </location>
</feature>
<dbReference type="PANTHER" id="PTHR42959:SF1">
    <property type="entry name" value="CARBAMOYLTRANSFERASE HYPF"/>
    <property type="match status" value="1"/>
</dbReference>
<dbReference type="PROSITE" id="PS01016">
    <property type="entry name" value="GLYCOPROTEASE"/>
    <property type="match status" value="1"/>
</dbReference>
<dbReference type="InterPro" id="IPR055128">
    <property type="entry name" value="HypF_C_2"/>
</dbReference>
<feature type="domain" description="HypF Kae1-like" evidence="2">
    <location>
        <begin position="20"/>
        <end position="118"/>
    </location>
</feature>
<dbReference type="InterPro" id="IPR051060">
    <property type="entry name" value="Carbamoyltrans_HypF-like"/>
</dbReference>
<dbReference type="Gene3D" id="3.30.420.40">
    <property type="match status" value="1"/>
</dbReference>
<sequence>MQACTASPAVADRPLALPGPPVLATGAWFESTPARVAGDRLHRAASAGDLIDAEACRRFDAALDALLELPGEPPRAIAHDLHPDFQSTRAARALAERLQVPAIAVQHHHAHLAAVLAEHGHPGPALGIAADGVGLGDDGAAWGGELLLVDGAACTRLGHLRALPLPGGDRAAREPWRMAAAALQLAGRGEEIAARFARHGAAAQLVQIIDRPHLSPPSTSLGRHFDAAAALLGLCEVNETGAQAAIALESAARAHGPVAPESDAWRVTADGTLNLLPLLVRLADETDAARGAARFHATLAAACADWLAAAATAQRIRTVALGGGCFHNRLLTAALLEHLAAAGLVVLRPERLPPGDAGLAAGQAWVAQRILEGN</sequence>
<evidence type="ECO:0000313" key="5">
    <source>
        <dbReference type="Proteomes" id="UP000603602"/>
    </source>
</evidence>
<keyword evidence="5" id="KW-1185">Reference proteome</keyword>
<dbReference type="InterPro" id="IPR041440">
    <property type="entry name" value="HypF_C"/>
</dbReference>
<accession>A0ABR9BB60</accession>
<evidence type="ECO:0000259" key="2">
    <source>
        <dbReference type="Pfam" id="PF17788"/>
    </source>
</evidence>
<evidence type="ECO:0000256" key="1">
    <source>
        <dbReference type="ARBA" id="ARBA00008097"/>
    </source>
</evidence>
<proteinExistence type="inferred from homology"/>
<comment type="similarity">
    <text evidence="1">Belongs to the carbamoyltransferase HypF family.</text>
</comment>